<protein>
    <recommendedName>
        <fullName evidence="14">Methyl-accepting chemotaxis protein</fullName>
    </recommendedName>
</protein>
<sequence>MNINLSLRHKLILIVLVTITGFALMGLYSASTLTGQGQSARYQSDINQAASEASRLQARLLLLDKLRDSALVEEQKKARDLLNQLNQSSAYQLDSIAQRVQNPKASQMLQPVQRQLPGYLQMLEKSLQLQHDLGNGQSTGALAGLNQQTEHLAERLSIMDRFASMFKEVRTAEKAFLLNASEHNHQTLIQKLNALNNQITVFNFDDVFAEDVSRYQAALEPVVQLSQQQAVLNKQIQAARNRIIPAVESVTDYLMNTLVVSARQATEQSQERAYQSILLGSALLAILVSGIVASVAVSIARNMKQALSVLNDVAAGNLTREFMASTNPEDEFNQLAQATNTMTGKMGELIRHIQRSTSTLKQMSEEMNLSQQQIQQGSETISDKSNAMVAATEQISVSAEEVAQSTSQVSEATREAWQASQSGAGIISQALDSLREVARNVDQTSDSVARLGQQSKEIDTVIELIEGVAEQTNLLALNAAIEAARAGEAGRGFAVVADEVRTLAEQTVIATSNITERIEQIQQETRSVVSAMALNQKQVEQGQSFSQQAEQAIQRIEQQTSEAAEQASAIYQAISEVAQTTARMAQDMDRIASEINSNHQASNRIRENTRAIVTKAEELEGLAATFTV</sequence>
<evidence type="ECO:0000256" key="3">
    <source>
        <dbReference type="ARBA" id="ARBA00022989"/>
    </source>
</evidence>
<dbReference type="Proteomes" id="UP000565262">
    <property type="component" value="Unassembled WGS sequence"/>
</dbReference>
<organism evidence="12 13">
    <name type="scientific">Oceanospirillum sediminis</name>
    <dbReference type="NCBI Taxonomy" id="2760088"/>
    <lineage>
        <taxon>Bacteria</taxon>
        <taxon>Pseudomonadati</taxon>
        <taxon>Pseudomonadota</taxon>
        <taxon>Gammaproteobacteria</taxon>
        <taxon>Oceanospirillales</taxon>
        <taxon>Oceanospirillaceae</taxon>
        <taxon>Oceanospirillum</taxon>
    </lineage>
</organism>
<evidence type="ECO:0000256" key="8">
    <source>
        <dbReference type="SAM" id="Coils"/>
    </source>
</evidence>
<proteinExistence type="inferred from homology"/>
<dbReference type="GO" id="GO:0006935">
    <property type="term" value="P:chemotaxis"/>
    <property type="evidence" value="ECO:0007669"/>
    <property type="project" value="UniProtKB-ARBA"/>
</dbReference>
<accession>A0A839IK89</accession>
<dbReference type="Gene3D" id="1.10.287.950">
    <property type="entry name" value="Methyl-accepting chemotaxis protein"/>
    <property type="match status" value="1"/>
</dbReference>
<dbReference type="PANTHER" id="PTHR32089">
    <property type="entry name" value="METHYL-ACCEPTING CHEMOTAXIS PROTEIN MCPB"/>
    <property type="match status" value="1"/>
</dbReference>
<dbReference type="CDD" id="cd11386">
    <property type="entry name" value="MCP_signal"/>
    <property type="match status" value="1"/>
</dbReference>
<evidence type="ECO:0000313" key="12">
    <source>
        <dbReference type="EMBL" id="MBB1485763.1"/>
    </source>
</evidence>
<comment type="caution">
    <text evidence="12">The sequence shown here is derived from an EMBL/GenBank/DDBJ whole genome shotgun (WGS) entry which is preliminary data.</text>
</comment>
<evidence type="ECO:0000256" key="6">
    <source>
        <dbReference type="ARBA" id="ARBA00029447"/>
    </source>
</evidence>
<dbReference type="EMBL" id="JACJFM010000003">
    <property type="protein sequence ID" value="MBB1485763.1"/>
    <property type="molecule type" value="Genomic_DNA"/>
</dbReference>
<dbReference type="RefSeq" id="WP_182807542.1">
    <property type="nucleotide sequence ID" value="NZ_JACJFM010000003.1"/>
</dbReference>
<dbReference type="GO" id="GO:0016020">
    <property type="term" value="C:membrane"/>
    <property type="evidence" value="ECO:0007669"/>
    <property type="project" value="UniProtKB-SubCell"/>
</dbReference>
<keyword evidence="2 9" id="KW-0812">Transmembrane</keyword>
<feature type="transmembrane region" description="Helical" evidence="9">
    <location>
        <begin position="277"/>
        <end position="300"/>
    </location>
</feature>
<dbReference type="SUPFAM" id="SSF58104">
    <property type="entry name" value="Methyl-accepting chemotaxis protein (MCP) signaling domain"/>
    <property type="match status" value="1"/>
</dbReference>
<dbReference type="InterPro" id="IPR003660">
    <property type="entry name" value="HAMP_dom"/>
</dbReference>
<evidence type="ECO:0000256" key="2">
    <source>
        <dbReference type="ARBA" id="ARBA00022692"/>
    </source>
</evidence>
<feature type="domain" description="Methyl-accepting transducer" evidence="10">
    <location>
        <begin position="356"/>
        <end position="596"/>
    </location>
</feature>
<dbReference type="PANTHER" id="PTHR32089:SF119">
    <property type="entry name" value="METHYL-ACCEPTING CHEMOTAXIS PROTEIN CTPL"/>
    <property type="match status" value="1"/>
</dbReference>
<dbReference type="Pfam" id="PF00015">
    <property type="entry name" value="MCPsignal"/>
    <property type="match status" value="1"/>
</dbReference>
<evidence type="ECO:0000259" key="11">
    <source>
        <dbReference type="PROSITE" id="PS50885"/>
    </source>
</evidence>
<evidence type="ECO:0008006" key="14">
    <source>
        <dbReference type="Google" id="ProtNLM"/>
    </source>
</evidence>
<comment type="subcellular location">
    <subcellularLocation>
        <location evidence="1">Membrane</location>
        <topology evidence="1">Multi-pass membrane protein</topology>
    </subcellularLocation>
</comment>
<feature type="transmembrane region" description="Helical" evidence="9">
    <location>
        <begin position="12"/>
        <end position="31"/>
    </location>
</feature>
<keyword evidence="3 9" id="KW-1133">Transmembrane helix</keyword>
<evidence type="ECO:0000256" key="1">
    <source>
        <dbReference type="ARBA" id="ARBA00004141"/>
    </source>
</evidence>
<evidence type="ECO:0000256" key="9">
    <source>
        <dbReference type="SAM" id="Phobius"/>
    </source>
</evidence>
<dbReference type="GO" id="GO:0007165">
    <property type="term" value="P:signal transduction"/>
    <property type="evidence" value="ECO:0007669"/>
    <property type="project" value="UniProtKB-KW"/>
</dbReference>
<evidence type="ECO:0000256" key="7">
    <source>
        <dbReference type="PROSITE-ProRule" id="PRU00284"/>
    </source>
</evidence>
<dbReference type="SMART" id="SM00283">
    <property type="entry name" value="MA"/>
    <property type="match status" value="1"/>
</dbReference>
<feature type="coiled-coil region" evidence="8">
    <location>
        <begin position="353"/>
        <end position="380"/>
    </location>
</feature>
<feature type="domain" description="HAMP" evidence="11">
    <location>
        <begin position="297"/>
        <end position="351"/>
    </location>
</feature>
<dbReference type="PROSITE" id="PS50885">
    <property type="entry name" value="HAMP"/>
    <property type="match status" value="1"/>
</dbReference>
<dbReference type="PROSITE" id="PS50111">
    <property type="entry name" value="CHEMOTAXIS_TRANSDUC_2"/>
    <property type="match status" value="1"/>
</dbReference>
<dbReference type="InterPro" id="IPR004089">
    <property type="entry name" value="MCPsignal_dom"/>
</dbReference>
<gene>
    <name evidence="12" type="ORF">H4O21_03950</name>
</gene>
<evidence type="ECO:0000256" key="5">
    <source>
        <dbReference type="ARBA" id="ARBA00023224"/>
    </source>
</evidence>
<dbReference type="AlphaFoldDB" id="A0A839IK89"/>
<keyword evidence="5 7" id="KW-0807">Transducer</keyword>
<name>A0A839IK89_9GAMM</name>
<keyword evidence="4 9" id="KW-0472">Membrane</keyword>
<reference evidence="12 13" key="1">
    <citation type="submission" date="2020-08" db="EMBL/GenBank/DDBJ databases">
        <title>Oceanospirillum sp. nov. isolated from marine sediment.</title>
        <authorList>
            <person name="Ji X."/>
        </authorList>
    </citation>
    <scope>NUCLEOTIDE SEQUENCE [LARGE SCALE GENOMIC DNA]</scope>
    <source>
        <strain evidence="12 13">D5</strain>
    </source>
</reference>
<evidence type="ECO:0000259" key="10">
    <source>
        <dbReference type="PROSITE" id="PS50111"/>
    </source>
</evidence>
<evidence type="ECO:0000313" key="13">
    <source>
        <dbReference type="Proteomes" id="UP000565262"/>
    </source>
</evidence>
<evidence type="ECO:0000256" key="4">
    <source>
        <dbReference type="ARBA" id="ARBA00023136"/>
    </source>
</evidence>
<comment type="similarity">
    <text evidence="6">Belongs to the methyl-accepting chemotaxis (MCP) protein family.</text>
</comment>
<keyword evidence="8" id="KW-0175">Coiled coil</keyword>
<keyword evidence="13" id="KW-1185">Reference proteome</keyword>